<dbReference type="GO" id="GO:0016020">
    <property type="term" value="C:membrane"/>
    <property type="evidence" value="ECO:0007669"/>
    <property type="project" value="InterPro"/>
</dbReference>
<feature type="transmembrane region" description="Helical" evidence="8">
    <location>
        <begin position="313"/>
        <end position="333"/>
    </location>
</feature>
<evidence type="ECO:0000313" key="10">
    <source>
        <dbReference type="Proteomes" id="UP000824469"/>
    </source>
</evidence>
<keyword evidence="3" id="KW-0808">Transferase</keyword>
<keyword evidence="5 8" id="KW-1133">Transmembrane helix</keyword>
<protein>
    <submittedName>
        <fullName evidence="9">Uncharacterized protein</fullName>
    </submittedName>
</protein>
<sequence length="528" mass="58998">MLDQNLYWQHVDYKAYPERLTNRYGGESASKLLPVDIIITTTDPFKEPALMTANTVLSVLALDYPGEYESLQKKISEALETGKAPLDSISQKAIEGFVYRSADIRNHSSVVQVIHENKKGEENEGVNLPHLIYVAREKRPMVGHHYKAGAMNVMVRVSGIMTNAPYILNLDCDMHESLRSTFGESSTLVASTQTIMRDTGFKIHSSPSLLEEEALKVASCTYETRTAWGKEVGWIYGTTVEDVMTGLKVHSLGWNSIYYVPEKPTFMGRTPVNSPDALVQLQRGGTGLLEIFISKSSPFLGMNRHIPLRQRMVYVYLVIWPTCSVPTLCYVILPAFSLLSGKSFLPKIQDPNFAIVVAMFLSLYGFKILEHILNGCSTREWLNNQRMWFIVSISSWIFSFFDVGMKIVGLSETVFVVTPKGSGDEEQVNEGDFTFGSSPLFIPPTTVLLINLAVIFYNIIGFVGGLYGIKDMQLAEFFCSVWVVFNLVPFLKGLVRKGKGGLPWNIVISSTALVLFVWSIIVRLGNFG</sequence>
<dbReference type="PANTHER" id="PTHR13301">
    <property type="entry name" value="X-BOX TRANSCRIPTION FACTOR-RELATED"/>
    <property type="match status" value="1"/>
</dbReference>
<evidence type="ECO:0000256" key="7">
    <source>
        <dbReference type="ARBA" id="ARBA00023316"/>
    </source>
</evidence>
<evidence type="ECO:0000256" key="4">
    <source>
        <dbReference type="ARBA" id="ARBA00022692"/>
    </source>
</evidence>
<reference evidence="9 10" key="1">
    <citation type="journal article" date="2021" name="Nat. Plants">
        <title>The Taxus genome provides insights into paclitaxel biosynthesis.</title>
        <authorList>
            <person name="Xiong X."/>
            <person name="Gou J."/>
            <person name="Liao Q."/>
            <person name="Li Y."/>
            <person name="Zhou Q."/>
            <person name="Bi G."/>
            <person name="Li C."/>
            <person name="Du R."/>
            <person name="Wang X."/>
            <person name="Sun T."/>
            <person name="Guo L."/>
            <person name="Liang H."/>
            <person name="Lu P."/>
            <person name="Wu Y."/>
            <person name="Zhang Z."/>
            <person name="Ro D.K."/>
            <person name="Shang Y."/>
            <person name="Huang S."/>
            <person name="Yan J."/>
        </authorList>
    </citation>
    <scope>NUCLEOTIDE SEQUENCE [LARGE SCALE GENOMIC DNA]</scope>
    <source>
        <strain evidence="9">Ta-2019</strain>
    </source>
</reference>
<dbReference type="InterPro" id="IPR005150">
    <property type="entry name" value="Cellulose_synth"/>
</dbReference>
<comment type="caution">
    <text evidence="9">The sequence shown here is derived from an EMBL/GenBank/DDBJ whole genome shotgun (WGS) entry which is preliminary data.</text>
</comment>
<evidence type="ECO:0000256" key="8">
    <source>
        <dbReference type="SAM" id="Phobius"/>
    </source>
</evidence>
<dbReference type="GO" id="GO:0012505">
    <property type="term" value="C:endomembrane system"/>
    <property type="evidence" value="ECO:0007669"/>
    <property type="project" value="UniProtKB-SubCell"/>
</dbReference>
<dbReference type="OMA" id="WRSATSH"/>
<feature type="transmembrane region" description="Helical" evidence="8">
    <location>
        <begin position="503"/>
        <end position="522"/>
    </location>
</feature>
<dbReference type="Proteomes" id="UP000824469">
    <property type="component" value="Unassembled WGS sequence"/>
</dbReference>
<keyword evidence="2" id="KW-0328">Glycosyltransferase</keyword>
<dbReference type="GO" id="GO:0030244">
    <property type="term" value="P:cellulose biosynthetic process"/>
    <property type="evidence" value="ECO:0007669"/>
    <property type="project" value="InterPro"/>
</dbReference>
<dbReference type="Pfam" id="PF03552">
    <property type="entry name" value="Cellulose_synt"/>
    <property type="match status" value="3"/>
</dbReference>
<evidence type="ECO:0000256" key="1">
    <source>
        <dbReference type="ARBA" id="ARBA00004308"/>
    </source>
</evidence>
<feature type="transmembrane region" description="Helical" evidence="8">
    <location>
        <begin position="388"/>
        <end position="408"/>
    </location>
</feature>
<organism evidence="9 10">
    <name type="scientific">Taxus chinensis</name>
    <name type="common">Chinese yew</name>
    <name type="synonym">Taxus wallichiana var. chinensis</name>
    <dbReference type="NCBI Taxonomy" id="29808"/>
    <lineage>
        <taxon>Eukaryota</taxon>
        <taxon>Viridiplantae</taxon>
        <taxon>Streptophyta</taxon>
        <taxon>Embryophyta</taxon>
        <taxon>Tracheophyta</taxon>
        <taxon>Spermatophyta</taxon>
        <taxon>Pinopsida</taxon>
        <taxon>Pinidae</taxon>
        <taxon>Conifers II</taxon>
        <taxon>Cupressales</taxon>
        <taxon>Taxaceae</taxon>
        <taxon>Taxus</taxon>
    </lineage>
</organism>
<dbReference type="EMBL" id="JAHRHJ020000007">
    <property type="protein sequence ID" value="KAH9307456.1"/>
    <property type="molecule type" value="Genomic_DNA"/>
</dbReference>
<dbReference type="GO" id="GO:0016760">
    <property type="term" value="F:cellulose synthase (UDP-forming) activity"/>
    <property type="evidence" value="ECO:0007669"/>
    <property type="project" value="InterPro"/>
</dbReference>
<feature type="transmembrane region" description="Helical" evidence="8">
    <location>
        <begin position="353"/>
        <end position="376"/>
    </location>
</feature>
<dbReference type="AlphaFoldDB" id="A0AA38FNH1"/>
<keyword evidence="10" id="KW-1185">Reference proteome</keyword>
<keyword evidence="4 8" id="KW-0812">Transmembrane</keyword>
<evidence type="ECO:0000256" key="2">
    <source>
        <dbReference type="ARBA" id="ARBA00022676"/>
    </source>
</evidence>
<evidence type="ECO:0000256" key="3">
    <source>
        <dbReference type="ARBA" id="ARBA00022679"/>
    </source>
</evidence>
<dbReference type="GO" id="GO:0071555">
    <property type="term" value="P:cell wall organization"/>
    <property type="evidence" value="ECO:0007669"/>
    <property type="project" value="UniProtKB-KW"/>
</dbReference>
<comment type="subcellular location">
    <subcellularLocation>
        <location evidence="1">Endomembrane system</location>
    </subcellularLocation>
</comment>
<keyword evidence="7" id="KW-0961">Cell wall biogenesis/degradation</keyword>
<feature type="transmembrane region" description="Helical" evidence="8">
    <location>
        <begin position="474"/>
        <end position="491"/>
    </location>
</feature>
<keyword evidence="6 8" id="KW-0472">Membrane</keyword>
<proteinExistence type="predicted"/>
<evidence type="ECO:0000256" key="6">
    <source>
        <dbReference type="ARBA" id="ARBA00023136"/>
    </source>
</evidence>
<evidence type="ECO:0000313" key="9">
    <source>
        <dbReference type="EMBL" id="KAH9307456.1"/>
    </source>
</evidence>
<gene>
    <name evidence="9" type="ORF">KI387_035367</name>
</gene>
<evidence type="ECO:0000256" key="5">
    <source>
        <dbReference type="ARBA" id="ARBA00022989"/>
    </source>
</evidence>
<accession>A0AA38FNH1</accession>
<feature type="transmembrane region" description="Helical" evidence="8">
    <location>
        <begin position="447"/>
        <end position="467"/>
    </location>
</feature>
<name>A0AA38FNH1_TAXCH</name>